<keyword evidence="4" id="KW-0808">Transferase</keyword>
<feature type="domain" description="Histidine kinase/HSP90-like ATPase" evidence="11">
    <location>
        <begin position="329"/>
        <end position="429"/>
    </location>
</feature>
<feature type="transmembrane region" description="Helical" evidence="10">
    <location>
        <begin position="92"/>
        <end position="111"/>
    </location>
</feature>
<dbReference type="InterPro" id="IPR003594">
    <property type="entry name" value="HATPase_dom"/>
</dbReference>
<evidence type="ECO:0000256" key="5">
    <source>
        <dbReference type="ARBA" id="ARBA00022741"/>
    </source>
</evidence>
<keyword evidence="14" id="KW-1185">Reference proteome</keyword>
<dbReference type="CDD" id="cd16917">
    <property type="entry name" value="HATPase_UhpB-NarQ-NarX-like"/>
    <property type="match status" value="1"/>
</dbReference>
<dbReference type="PANTHER" id="PTHR24421:SF10">
    <property type="entry name" value="NITRATE_NITRITE SENSOR PROTEIN NARQ"/>
    <property type="match status" value="1"/>
</dbReference>
<evidence type="ECO:0000256" key="3">
    <source>
        <dbReference type="ARBA" id="ARBA00022553"/>
    </source>
</evidence>
<dbReference type="InterPro" id="IPR036890">
    <property type="entry name" value="HATPase_C_sf"/>
</dbReference>
<feature type="compositionally biased region" description="Low complexity" evidence="9">
    <location>
        <begin position="443"/>
        <end position="455"/>
    </location>
</feature>
<dbReference type="InterPro" id="IPR011712">
    <property type="entry name" value="Sig_transdc_His_kin_sub3_dim/P"/>
</dbReference>
<evidence type="ECO:0000256" key="10">
    <source>
        <dbReference type="SAM" id="Phobius"/>
    </source>
</evidence>
<evidence type="ECO:0000256" key="1">
    <source>
        <dbReference type="ARBA" id="ARBA00000085"/>
    </source>
</evidence>
<keyword evidence="10" id="KW-0472">Membrane</keyword>
<dbReference type="RefSeq" id="WP_366088739.1">
    <property type="nucleotide sequence ID" value="NZ_JBFASG010000017.1"/>
</dbReference>
<name>A0ABV3IWE2_9ACTN</name>
<feature type="region of interest" description="Disordered" evidence="9">
    <location>
        <begin position="248"/>
        <end position="288"/>
    </location>
</feature>
<evidence type="ECO:0000256" key="6">
    <source>
        <dbReference type="ARBA" id="ARBA00022777"/>
    </source>
</evidence>
<evidence type="ECO:0000256" key="9">
    <source>
        <dbReference type="SAM" id="MobiDB-lite"/>
    </source>
</evidence>
<feature type="transmembrane region" description="Helical" evidence="10">
    <location>
        <begin position="118"/>
        <end position="136"/>
    </location>
</feature>
<dbReference type="Pfam" id="PF02518">
    <property type="entry name" value="HATPase_c"/>
    <property type="match status" value="1"/>
</dbReference>
<protein>
    <recommendedName>
        <fullName evidence="2">histidine kinase</fullName>
        <ecNumber evidence="2">2.7.13.3</ecNumber>
    </recommendedName>
</protein>
<dbReference type="PROSITE" id="PS51257">
    <property type="entry name" value="PROKAR_LIPOPROTEIN"/>
    <property type="match status" value="1"/>
</dbReference>
<keyword evidence="7" id="KW-0067">ATP-binding</keyword>
<keyword evidence="6 13" id="KW-0418">Kinase</keyword>
<feature type="transmembrane region" description="Helical" evidence="10">
    <location>
        <begin position="64"/>
        <end position="86"/>
    </location>
</feature>
<dbReference type="SUPFAM" id="SSF55874">
    <property type="entry name" value="ATPase domain of HSP90 chaperone/DNA topoisomerase II/histidine kinase"/>
    <property type="match status" value="1"/>
</dbReference>
<dbReference type="EC" id="2.7.13.3" evidence="2"/>
<dbReference type="Gene3D" id="1.20.5.1930">
    <property type="match status" value="1"/>
</dbReference>
<dbReference type="Pfam" id="PF07730">
    <property type="entry name" value="HisKA_3"/>
    <property type="match status" value="1"/>
</dbReference>
<feature type="transmembrane region" description="Helical" evidence="10">
    <location>
        <begin position="142"/>
        <end position="164"/>
    </location>
</feature>
<dbReference type="Gene3D" id="3.30.565.10">
    <property type="entry name" value="Histidine kinase-like ATPase, C-terminal domain"/>
    <property type="match status" value="1"/>
</dbReference>
<gene>
    <name evidence="13" type="ORF">AB0L03_18390</name>
</gene>
<dbReference type="EMBL" id="JBFASG010000017">
    <property type="protein sequence ID" value="MEV4924785.1"/>
    <property type="molecule type" value="Genomic_DNA"/>
</dbReference>
<evidence type="ECO:0000256" key="8">
    <source>
        <dbReference type="ARBA" id="ARBA00023012"/>
    </source>
</evidence>
<evidence type="ECO:0000313" key="13">
    <source>
        <dbReference type="EMBL" id="MEV4924785.1"/>
    </source>
</evidence>
<evidence type="ECO:0000259" key="11">
    <source>
        <dbReference type="Pfam" id="PF02518"/>
    </source>
</evidence>
<dbReference type="InterPro" id="IPR050482">
    <property type="entry name" value="Sensor_HK_TwoCompSys"/>
</dbReference>
<reference evidence="13 14" key="1">
    <citation type="submission" date="2024-06" db="EMBL/GenBank/DDBJ databases">
        <title>The Natural Products Discovery Center: Release of the First 8490 Sequenced Strains for Exploring Actinobacteria Biosynthetic Diversity.</title>
        <authorList>
            <person name="Kalkreuter E."/>
            <person name="Kautsar S.A."/>
            <person name="Yang D."/>
            <person name="Bader C.D."/>
            <person name="Teijaro C.N."/>
            <person name="Fluegel L."/>
            <person name="Davis C.M."/>
            <person name="Simpson J.R."/>
            <person name="Lauterbach L."/>
            <person name="Steele A.D."/>
            <person name="Gui C."/>
            <person name="Meng S."/>
            <person name="Li G."/>
            <person name="Viehrig K."/>
            <person name="Ye F."/>
            <person name="Su P."/>
            <person name="Kiefer A.F."/>
            <person name="Nichols A."/>
            <person name="Cepeda A.J."/>
            <person name="Yan W."/>
            <person name="Fan B."/>
            <person name="Jiang Y."/>
            <person name="Adhikari A."/>
            <person name="Zheng C.-J."/>
            <person name="Schuster L."/>
            <person name="Cowan T.M."/>
            <person name="Smanski M.J."/>
            <person name="Chevrette M.G."/>
            <person name="De Carvalho L.P.S."/>
            <person name="Shen B."/>
        </authorList>
    </citation>
    <scope>NUCLEOTIDE SEQUENCE [LARGE SCALE GENOMIC DNA]</scope>
    <source>
        <strain evidence="13 14">NPDC053791</strain>
    </source>
</reference>
<comment type="catalytic activity">
    <reaction evidence="1">
        <text>ATP + protein L-histidine = ADP + protein N-phospho-L-histidine.</text>
        <dbReference type="EC" id="2.7.13.3"/>
    </reaction>
</comment>
<feature type="compositionally biased region" description="Pro residues" evidence="9">
    <location>
        <begin position="430"/>
        <end position="442"/>
    </location>
</feature>
<evidence type="ECO:0000256" key="2">
    <source>
        <dbReference type="ARBA" id="ARBA00012438"/>
    </source>
</evidence>
<organism evidence="13 14">
    <name type="scientific">Streptomyces roseoverticillatus</name>
    <dbReference type="NCBI Taxonomy" id="66429"/>
    <lineage>
        <taxon>Bacteria</taxon>
        <taxon>Bacillati</taxon>
        <taxon>Actinomycetota</taxon>
        <taxon>Actinomycetes</taxon>
        <taxon>Kitasatosporales</taxon>
        <taxon>Streptomycetaceae</taxon>
        <taxon>Streptomyces</taxon>
    </lineage>
</organism>
<evidence type="ECO:0000313" key="14">
    <source>
        <dbReference type="Proteomes" id="UP001552479"/>
    </source>
</evidence>
<sequence>MIKSVRRRDAVLTAVVAVAGCAALGAAALGRGGLMRPYGAPSAIAALTLLLWTLAGWPRSRERLAVPLALAGAASLLTTAIARPPAVSEGSWARLAETVTLLVLLIVVVRWAPLRRAAAAVAVAGPAVAAWTLPLLPDPSLLTLAGAAAFWTLPVLGACVIGGYPRLMEHRRNRLVAETRRAQQLSLARDLHDYVAHDVSGIVAQAQAARFVAGTDPGQALTALERIETAGLNALAAMDRMVRTLHEADGSGTVRTEVSGDARTNGAGTAQTYGSGAAPSGTAGVEPLPGVDQLPALVERFSSTATGQVARLTAQPGATDDLSRAVGSTAYRVVVEALTNVRRHAPGATRIDVELTRTRTHDGGPALHVTVVNSAATEDDTRTTIRRERHEHGGRGLSSMHERVRATGGTLVYGPYDGGWRVAATLPLDPTDPAPHAAPSPSIPATATATTENPS</sequence>
<keyword evidence="3" id="KW-0597">Phosphoprotein</keyword>
<dbReference type="GO" id="GO:0016301">
    <property type="term" value="F:kinase activity"/>
    <property type="evidence" value="ECO:0007669"/>
    <property type="project" value="UniProtKB-KW"/>
</dbReference>
<keyword evidence="10" id="KW-0812">Transmembrane</keyword>
<keyword evidence="5" id="KW-0547">Nucleotide-binding</keyword>
<comment type="caution">
    <text evidence="13">The sequence shown here is derived from an EMBL/GenBank/DDBJ whole genome shotgun (WGS) entry which is preliminary data.</text>
</comment>
<evidence type="ECO:0000259" key="12">
    <source>
        <dbReference type="Pfam" id="PF07730"/>
    </source>
</evidence>
<feature type="domain" description="Signal transduction histidine kinase subgroup 3 dimerisation and phosphoacceptor" evidence="12">
    <location>
        <begin position="187"/>
        <end position="248"/>
    </location>
</feature>
<dbReference type="Proteomes" id="UP001552479">
    <property type="component" value="Unassembled WGS sequence"/>
</dbReference>
<keyword evidence="8" id="KW-0902">Two-component regulatory system</keyword>
<proteinExistence type="predicted"/>
<dbReference type="PANTHER" id="PTHR24421">
    <property type="entry name" value="NITRATE/NITRITE SENSOR PROTEIN NARX-RELATED"/>
    <property type="match status" value="1"/>
</dbReference>
<feature type="region of interest" description="Disordered" evidence="9">
    <location>
        <begin position="428"/>
        <end position="455"/>
    </location>
</feature>
<feature type="transmembrane region" description="Helical" evidence="10">
    <location>
        <begin position="38"/>
        <end position="57"/>
    </location>
</feature>
<evidence type="ECO:0000256" key="7">
    <source>
        <dbReference type="ARBA" id="ARBA00022840"/>
    </source>
</evidence>
<accession>A0ABV3IWE2</accession>
<evidence type="ECO:0000256" key="4">
    <source>
        <dbReference type="ARBA" id="ARBA00022679"/>
    </source>
</evidence>
<keyword evidence="10" id="KW-1133">Transmembrane helix</keyword>